<keyword evidence="6" id="KW-0677">Repeat</keyword>
<name>A0A1I1V6H7_PSEOC</name>
<dbReference type="PANTHER" id="PTHR42859">
    <property type="entry name" value="OXIDOREDUCTASE"/>
    <property type="match status" value="1"/>
</dbReference>
<evidence type="ECO:0000256" key="10">
    <source>
        <dbReference type="ARBA" id="ARBA00023014"/>
    </source>
</evidence>
<evidence type="ECO:0000256" key="11">
    <source>
        <dbReference type="ARBA" id="ARBA00023136"/>
    </source>
</evidence>
<dbReference type="SUPFAM" id="SSF54862">
    <property type="entry name" value="4Fe-4S ferredoxins"/>
    <property type="match status" value="1"/>
</dbReference>
<evidence type="ECO:0000259" key="14">
    <source>
        <dbReference type="PROSITE" id="PS51379"/>
    </source>
</evidence>
<evidence type="ECO:0000256" key="13">
    <source>
        <dbReference type="SAM" id="MobiDB-lite"/>
    </source>
</evidence>
<feature type="domain" description="4Fe-4S ferredoxin-type" evidence="14">
    <location>
        <begin position="103"/>
        <end position="132"/>
    </location>
</feature>
<evidence type="ECO:0000256" key="4">
    <source>
        <dbReference type="ARBA" id="ARBA00022519"/>
    </source>
</evidence>
<keyword evidence="1" id="KW-0813">Transport</keyword>
<evidence type="ECO:0000256" key="5">
    <source>
        <dbReference type="ARBA" id="ARBA00022723"/>
    </source>
</evidence>
<dbReference type="GO" id="GO:0046872">
    <property type="term" value="F:metal ion binding"/>
    <property type="evidence" value="ECO:0007669"/>
    <property type="project" value="UniProtKB-KW"/>
</dbReference>
<sequence length="371" mass="39585">MSNAQRIAAIDALLPQTQCGKCGHPGCLPYAEGIAAGEAINKCPPGGMATIHALADLLQVPELPLALPATPAQVAVIREAECIGCTKCIQACPVDAIVGAAKLMHTVIGDECTGCELCIAPCPVDCIDLITLAPAEAEVQRAHADQFRARHQHRQARLARNDARRRAARPVRPAQVETPVQQSAATPSLKQAKIDAAMSRARWQKAQKAFGDSPSDDQRQQLAALQQAAERDQQRLAELQATPAQDAPSPGEQALKQAKIDLAGHRMALKAAERRGLDEQALAPLRSAYAAAQEALHLAEERCGKPAPARVLVDKAGLGAPLRQLKTDLAYARAELSKLQRSEPADSTKIRDAQARLAEAERRLQAHNSAS</sequence>
<dbReference type="Pfam" id="PF14697">
    <property type="entry name" value="Fer4_21"/>
    <property type="match status" value="1"/>
</dbReference>
<feature type="compositionally biased region" description="Polar residues" evidence="13">
    <location>
        <begin position="178"/>
        <end position="189"/>
    </location>
</feature>
<dbReference type="GO" id="GO:0051539">
    <property type="term" value="F:4 iron, 4 sulfur cluster binding"/>
    <property type="evidence" value="ECO:0007669"/>
    <property type="project" value="UniProtKB-KW"/>
</dbReference>
<keyword evidence="11" id="KW-0472">Membrane</keyword>
<dbReference type="Pfam" id="PF04060">
    <property type="entry name" value="FeS"/>
    <property type="match status" value="1"/>
</dbReference>
<dbReference type="Gene3D" id="3.30.70.20">
    <property type="match status" value="1"/>
</dbReference>
<evidence type="ECO:0000313" key="17">
    <source>
        <dbReference type="Proteomes" id="UP000243950"/>
    </source>
</evidence>
<dbReference type="InterPro" id="IPR010207">
    <property type="entry name" value="Elect_transpt_cplx_RnfB/RsxB"/>
</dbReference>
<keyword evidence="8" id="KW-0249">Electron transport</keyword>
<gene>
    <name evidence="16" type="ORF">SAMN05216372_104115</name>
</gene>
<keyword evidence="5" id="KW-0479">Metal-binding</keyword>
<dbReference type="AlphaFoldDB" id="A0A1I1V6H7"/>
<dbReference type="InterPro" id="IPR050294">
    <property type="entry name" value="RnfB_subfamily"/>
</dbReference>
<evidence type="ECO:0000256" key="3">
    <source>
        <dbReference type="ARBA" id="ARBA00022485"/>
    </source>
</evidence>
<keyword evidence="10" id="KW-0411">Iron-sulfur</keyword>
<dbReference type="NCBIfam" id="TIGR01944">
    <property type="entry name" value="rnfB"/>
    <property type="match status" value="1"/>
</dbReference>
<feature type="coiled-coil region" evidence="12">
    <location>
        <begin position="322"/>
        <end position="370"/>
    </location>
</feature>
<keyword evidence="9" id="KW-0408">Iron</keyword>
<dbReference type="GO" id="GO:0009055">
    <property type="term" value="F:electron transfer activity"/>
    <property type="evidence" value="ECO:0007669"/>
    <property type="project" value="InterPro"/>
</dbReference>
<keyword evidence="12" id="KW-0175">Coiled coil</keyword>
<dbReference type="Gene3D" id="1.10.15.40">
    <property type="entry name" value="Electron transport complex subunit B, putative Fe-S cluster"/>
    <property type="match status" value="1"/>
</dbReference>
<reference evidence="17" key="1">
    <citation type="submission" date="2016-10" db="EMBL/GenBank/DDBJ databases">
        <authorList>
            <person name="Varghese N."/>
            <person name="Submissions S."/>
        </authorList>
    </citation>
    <scope>NUCLEOTIDE SEQUENCE [LARGE SCALE GENOMIC DNA]</scope>
    <source>
        <strain evidence="17">JCM 2783</strain>
    </source>
</reference>
<dbReference type="InterPro" id="IPR017900">
    <property type="entry name" value="4Fe4S_Fe_S_CS"/>
</dbReference>
<keyword evidence="17" id="KW-1185">Reference proteome</keyword>
<feature type="region of interest" description="Disordered" evidence="13">
    <location>
        <begin position="148"/>
        <end position="234"/>
    </location>
</feature>
<dbReference type="PROSITE" id="PS00198">
    <property type="entry name" value="4FE4S_FER_1"/>
    <property type="match status" value="2"/>
</dbReference>
<evidence type="ECO:0000256" key="9">
    <source>
        <dbReference type="ARBA" id="ARBA00023004"/>
    </source>
</evidence>
<feature type="domain" description="4Fe-4S ferredoxin-type" evidence="14">
    <location>
        <begin position="73"/>
        <end position="102"/>
    </location>
</feature>
<evidence type="ECO:0000256" key="1">
    <source>
        <dbReference type="ARBA" id="ARBA00022448"/>
    </source>
</evidence>
<protein>
    <submittedName>
        <fullName evidence="16">Electron transport complex protein RnfB</fullName>
    </submittedName>
</protein>
<evidence type="ECO:0000256" key="6">
    <source>
        <dbReference type="ARBA" id="ARBA00022737"/>
    </source>
</evidence>
<evidence type="ECO:0000256" key="12">
    <source>
        <dbReference type="SAM" id="Coils"/>
    </source>
</evidence>
<dbReference type="Proteomes" id="UP000243950">
    <property type="component" value="Unassembled WGS sequence"/>
</dbReference>
<evidence type="ECO:0000256" key="8">
    <source>
        <dbReference type="ARBA" id="ARBA00022982"/>
    </source>
</evidence>
<dbReference type="InterPro" id="IPR007202">
    <property type="entry name" value="4Fe-4S_dom"/>
</dbReference>
<evidence type="ECO:0000256" key="2">
    <source>
        <dbReference type="ARBA" id="ARBA00022475"/>
    </source>
</evidence>
<feature type="domain" description="4Fe-4S" evidence="15">
    <location>
        <begin position="2"/>
        <end position="60"/>
    </location>
</feature>
<evidence type="ECO:0000256" key="7">
    <source>
        <dbReference type="ARBA" id="ARBA00022967"/>
    </source>
</evidence>
<keyword evidence="2" id="KW-1003">Cell membrane</keyword>
<proteinExistence type="predicted"/>
<dbReference type="RefSeq" id="WP_093504262.1">
    <property type="nucleotide sequence ID" value="NZ_BSSG01000003.1"/>
</dbReference>
<keyword evidence="4" id="KW-0997">Cell inner membrane</keyword>
<dbReference type="PROSITE" id="PS51656">
    <property type="entry name" value="4FE4S"/>
    <property type="match status" value="1"/>
</dbReference>
<dbReference type="EMBL" id="FOMO01000004">
    <property type="protein sequence ID" value="SFD78632.1"/>
    <property type="molecule type" value="Genomic_DNA"/>
</dbReference>
<accession>A0A1I1V6H7</accession>
<dbReference type="PROSITE" id="PS51379">
    <property type="entry name" value="4FE4S_FER_2"/>
    <property type="match status" value="2"/>
</dbReference>
<dbReference type="PANTHER" id="PTHR42859:SF3">
    <property type="entry name" value="ION-TRANSLOCATING OXIDOREDUCTASE COMPLEX SUBUNIT B"/>
    <property type="match status" value="1"/>
</dbReference>
<keyword evidence="7" id="KW-1278">Translocase</keyword>
<evidence type="ECO:0000259" key="15">
    <source>
        <dbReference type="PROSITE" id="PS51656"/>
    </source>
</evidence>
<dbReference type="InterPro" id="IPR017896">
    <property type="entry name" value="4Fe4S_Fe-S-bd"/>
</dbReference>
<evidence type="ECO:0000313" key="16">
    <source>
        <dbReference type="EMBL" id="SFD78632.1"/>
    </source>
</evidence>
<organism evidence="16 17">
    <name type="scientific">Pseudomonas straminea</name>
    <dbReference type="NCBI Taxonomy" id="47882"/>
    <lineage>
        <taxon>Bacteria</taxon>
        <taxon>Pseudomonadati</taxon>
        <taxon>Pseudomonadota</taxon>
        <taxon>Gammaproteobacteria</taxon>
        <taxon>Pseudomonadales</taxon>
        <taxon>Pseudomonadaceae</taxon>
        <taxon>Phytopseudomonas</taxon>
    </lineage>
</organism>
<keyword evidence="3" id="KW-0004">4Fe-4S</keyword>